<dbReference type="EMBL" id="FXWK01000001">
    <property type="protein sequence ID" value="SMQ59834.1"/>
    <property type="molecule type" value="Genomic_DNA"/>
</dbReference>
<name>A0A1Y6EB91_9HYPH</name>
<gene>
    <name evidence="2" type="ORF">SAMN06295905_0290</name>
</gene>
<accession>A0A1Y6EB91</accession>
<dbReference type="Proteomes" id="UP000194474">
    <property type="component" value="Unassembled WGS sequence"/>
</dbReference>
<keyword evidence="3" id="KW-1185">Reference proteome</keyword>
<dbReference type="InterPro" id="IPR025438">
    <property type="entry name" value="DUF4180"/>
</dbReference>
<sequence length="121" mass="13188">MSTRSFNDTTVFFVEGEGPALASEQDALDLIGATYGTGADMIAVSATRFAPGFFDLSTRQAGHFFQKLQNYQMRLAIIGDISAHMTASKALRDFVGETNRIGHHLFVTDEAALETALRPKD</sequence>
<evidence type="ECO:0000313" key="3">
    <source>
        <dbReference type="Proteomes" id="UP000194474"/>
    </source>
</evidence>
<dbReference type="RefSeq" id="WP_086470754.1">
    <property type="nucleotide sequence ID" value="NZ_FXWK01000001.1"/>
</dbReference>
<dbReference type="AlphaFoldDB" id="A0A1Y6EB91"/>
<organism evidence="2 3">
    <name type="scientific">Devosia lucknowensis</name>
    <dbReference type="NCBI Taxonomy" id="1096929"/>
    <lineage>
        <taxon>Bacteria</taxon>
        <taxon>Pseudomonadati</taxon>
        <taxon>Pseudomonadota</taxon>
        <taxon>Alphaproteobacteria</taxon>
        <taxon>Hyphomicrobiales</taxon>
        <taxon>Devosiaceae</taxon>
        <taxon>Devosia</taxon>
    </lineage>
</organism>
<feature type="domain" description="DUF4180" evidence="1">
    <location>
        <begin position="7"/>
        <end position="116"/>
    </location>
</feature>
<protein>
    <recommendedName>
        <fullName evidence="1">DUF4180 domain-containing protein</fullName>
    </recommendedName>
</protein>
<reference evidence="3" key="1">
    <citation type="submission" date="2017-04" db="EMBL/GenBank/DDBJ databases">
        <authorList>
            <person name="Varghese N."/>
            <person name="Submissions S."/>
        </authorList>
    </citation>
    <scope>NUCLEOTIDE SEQUENCE [LARGE SCALE GENOMIC DNA]</scope>
</reference>
<dbReference type="OrthoDB" id="8595425at2"/>
<evidence type="ECO:0000259" key="1">
    <source>
        <dbReference type="Pfam" id="PF13788"/>
    </source>
</evidence>
<evidence type="ECO:0000313" key="2">
    <source>
        <dbReference type="EMBL" id="SMQ59834.1"/>
    </source>
</evidence>
<proteinExistence type="predicted"/>
<dbReference type="Pfam" id="PF13788">
    <property type="entry name" value="DUF4180"/>
    <property type="match status" value="1"/>
</dbReference>